<dbReference type="STRING" id="879212.DespoDRAFT_00365"/>
<keyword evidence="3" id="KW-1185">Reference proteome</keyword>
<keyword evidence="1" id="KW-0472">Membrane</keyword>
<keyword evidence="1" id="KW-0812">Transmembrane</keyword>
<evidence type="ECO:0000313" key="2">
    <source>
        <dbReference type="EMBL" id="EIM62391.1"/>
    </source>
</evidence>
<dbReference type="Proteomes" id="UP000005778">
    <property type="component" value="Chromosome"/>
</dbReference>
<proteinExistence type="predicted"/>
<dbReference type="HOGENOM" id="CLU_444630_0_0_7"/>
<dbReference type="AlphaFoldDB" id="I5AYS8"/>
<sequence>MKTGNIKKQLTIYLQLVLILVFSHVSGVVTYAAEENAAKTHDEAIQLQVLECLNLIAVSLTHIMTYNDKVILDQEYNMIINNLNLSNIPDADLITLLQELMDLLTSSKINDYDREYLLKDFDKNVQHELKNRVKSLVFDTDLVINPYNTILAAFVATGSFYFNYRSQMDTYIKEKEKGKWAIESKTMQELNNFYKKLLKYSWTLMRKYNLPDTWRLDEKQLRNYTNILKEPDLTKRCRKLERIETSFQKFPPYWYYRGQSAQEIGRTKEALHCFLQFQRIHQGILRKDPYAASVAMCKTMLMKNSNSDAIKRDLALIVSNSDDNDWGNLLFAALQYGRLGDSDTAGKLILRNLDNGHTAFIDTPDMVRTVGPALLLNTPKDVFNRIIDVILNNDTVKNYDVLWLYGQTRNSDILKKIRLEFDRVLLQTTGKSFLNPLNIFKDNNLLVFLPTRWVNGTSLVTLKLEDESGEIKINPSDTEILDNFPEMTLLTFKDVFSVKQLIKKKQAVDISITFIHEKLDRDKRDIKDYTIEMVFQSDIVSSKEASEKEMKYLNTLFEGRIPEAMKIEKKKDDKRLTVWFSKKKIILNGEAFDWNDDGLIINQKKAPIPDSDLK</sequence>
<accession>I5AYS8</accession>
<dbReference type="EMBL" id="CM001488">
    <property type="protein sequence ID" value="EIM62391.1"/>
    <property type="molecule type" value="Genomic_DNA"/>
</dbReference>
<dbReference type="OrthoDB" id="966at2"/>
<evidence type="ECO:0000313" key="3">
    <source>
        <dbReference type="Proteomes" id="UP000005778"/>
    </source>
</evidence>
<dbReference type="eggNOG" id="COG0790">
    <property type="taxonomic scope" value="Bacteria"/>
</dbReference>
<reference evidence="2 3" key="1">
    <citation type="submission" date="2011-09" db="EMBL/GenBank/DDBJ databases">
        <authorList>
            <consortium name="US DOE Joint Genome Institute (JGI-PGF)"/>
            <person name="Lucas S."/>
            <person name="Han J."/>
            <person name="Lapidus A."/>
            <person name="Cheng J.-F."/>
            <person name="Goodwin L."/>
            <person name="Pitluck S."/>
            <person name="Peters L."/>
            <person name="Land M.L."/>
            <person name="Hauser L."/>
            <person name="Orellana R."/>
            <person name="Lovley D."/>
            <person name="Woyke T.J."/>
        </authorList>
    </citation>
    <scope>NUCLEOTIDE SEQUENCE [LARGE SCALE GENOMIC DNA]</scope>
    <source>
        <strain evidence="2 3">2ac9</strain>
    </source>
</reference>
<gene>
    <name evidence="2" type="ORF">DespoDRAFT_00365</name>
</gene>
<keyword evidence="1" id="KW-1133">Transmembrane helix</keyword>
<organism evidence="2 3">
    <name type="scientific">Desulfobacter postgatei 2ac9</name>
    <dbReference type="NCBI Taxonomy" id="879212"/>
    <lineage>
        <taxon>Bacteria</taxon>
        <taxon>Pseudomonadati</taxon>
        <taxon>Thermodesulfobacteriota</taxon>
        <taxon>Desulfobacteria</taxon>
        <taxon>Desulfobacterales</taxon>
        <taxon>Desulfobacteraceae</taxon>
        <taxon>Desulfobacter</taxon>
    </lineage>
</organism>
<name>I5AYS8_9BACT</name>
<protein>
    <recommendedName>
        <fullName evidence="4">Tetratricopeptide repeat protein</fullName>
    </recommendedName>
</protein>
<evidence type="ECO:0008006" key="4">
    <source>
        <dbReference type="Google" id="ProtNLM"/>
    </source>
</evidence>
<feature type="transmembrane region" description="Helical" evidence="1">
    <location>
        <begin position="12"/>
        <end position="33"/>
    </location>
</feature>
<evidence type="ECO:0000256" key="1">
    <source>
        <dbReference type="SAM" id="Phobius"/>
    </source>
</evidence>
<dbReference type="RefSeq" id="WP_004070936.1">
    <property type="nucleotide sequence ID" value="NZ_CM001488.1"/>
</dbReference>
<reference evidence="2 3" key="2">
    <citation type="submission" date="2012-02" db="EMBL/GenBank/DDBJ databases">
        <title>Improved High-Quality Draft sequence of Desulfobacter postgatei 2ac9.</title>
        <authorList>
            <consortium name="US DOE Joint Genome Institute"/>
            <person name="Lucas S."/>
            <person name="Han J."/>
            <person name="Lapidus A."/>
            <person name="Cheng J.-F."/>
            <person name="Goodwin L."/>
            <person name="Pitluck S."/>
            <person name="Peters L."/>
            <person name="Ovchinnikova G."/>
            <person name="Held B."/>
            <person name="Detter J.C."/>
            <person name="Han C."/>
            <person name="Tapia R."/>
            <person name="Land M."/>
            <person name="Hauser L."/>
            <person name="Kyrpides N."/>
            <person name="Ivanova N."/>
            <person name="Pagani I."/>
            <person name="Orellana R."/>
            <person name="Lovley D."/>
            <person name="Woyke T."/>
        </authorList>
    </citation>
    <scope>NUCLEOTIDE SEQUENCE [LARGE SCALE GENOMIC DNA]</scope>
    <source>
        <strain evidence="2 3">2ac9</strain>
    </source>
</reference>